<accession>A0AAF0DJ59</accession>
<evidence type="ECO:0000313" key="6">
    <source>
        <dbReference type="EMBL" id="WEW59254.1"/>
    </source>
</evidence>
<dbReference type="InterPro" id="IPR037457">
    <property type="entry name" value="M28_QC"/>
</dbReference>
<dbReference type="AlphaFoldDB" id="A0AAF0DJ59"/>
<reference evidence="6" key="1">
    <citation type="submission" date="2023-03" db="EMBL/GenBank/DDBJ databases">
        <title>Emydomyces testavorans Genome Sequence.</title>
        <authorList>
            <person name="Hoyer L."/>
        </authorList>
    </citation>
    <scope>NUCLEOTIDE SEQUENCE</scope>
    <source>
        <strain evidence="6">16-2883</strain>
    </source>
</reference>
<evidence type="ECO:0000256" key="1">
    <source>
        <dbReference type="ARBA" id="ARBA00022679"/>
    </source>
</evidence>
<evidence type="ECO:0000256" key="3">
    <source>
        <dbReference type="RuleBase" id="RU361240"/>
    </source>
</evidence>
<dbReference type="Gene3D" id="3.40.630.10">
    <property type="entry name" value="Zn peptidases"/>
    <property type="match status" value="1"/>
</dbReference>
<dbReference type="GO" id="GO:0008270">
    <property type="term" value="F:zinc ion binding"/>
    <property type="evidence" value="ECO:0007669"/>
    <property type="project" value="TreeGrafter"/>
</dbReference>
<evidence type="ECO:0000256" key="4">
    <source>
        <dbReference type="SAM" id="MobiDB-lite"/>
    </source>
</evidence>
<evidence type="ECO:0000313" key="7">
    <source>
        <dbReference type="Proteomes" id="UP001219355"/>
    </source>
</evidence>
<comment type="similarity">
    <text evidence="3">Belongs to the peptidase M28 family.</text>
</comment>
<sequence length="397" mass="44905">MATTGRFHRIFLWILWTAVLFSVADTYTALSDESLKGLPRPGTDFDIHNGALLAPILRTRVPGTPGSRAVLEHFVKFFSTTLPDWKIEFQNSTSKTPVTGNKEVPFVNLLAYRDPPKIQPGNVGRLTLVAHYDSKFKPEGFIGATDSAAPCAMILHAIRSIDTALTKRWDAMKDDPAYELGLDDYEGIQVFLLDGEEAFAEWSNTDSLYGSRSLAEHMERTVYPALSTYKNRLGAIKLFVLLDLLGEQNPTVPSYFKTTHWAYQRMAVLESRLRSLDQFRSSKQTQNDGGKKKPEAVKPWFPDASKDLNTIFPPFGIEDDHVPFMKRGVDILHIIPSPFPRTWHRIEDDAAHLHQDTVEDWGTLVTAFIAEWLDLEGYFEKGAKTSRLTGEKRKMEL</sequence>
<dbReference type="EC" id="3.4.-.-" evidence="3"/>
<organism evidence="6 7">
    <name type="scientific">Emydomyces testavorans</name>
    <dbReference type="NCBI Taxonomy" id="2070801"/>
    <lineage>
        <taxon>Eukaryota</taxon>
        <taxon>Fungi</taxon>
        <taxon>Dikarya</taxon>
        <taxon>Ascomycota</taxon>
        <taxon>Pezizomycotina</taxon>
        <taxon>Eurotiomycetes</taxon>
        <taxon>Eurotiomycetidae</taxon>
        <taxon>Onygenales</taxon>
        <taxon>Nannizziopsiaceae</taxon>
        <taxon>Emydomyces</taxon>
    </lineage>
</organism>
<gene>
    <name evidence="6" type="ORF">PRK78_004723</name>
</gene>
<dbReference type="InterPro" id="IPR007484">
    <property type="entry name" value="Peptidase_M28"/>
</dbReference>
<evidence type="ECO:0000256" key="2">
    <source>
        <dbReference type="ARBA" id="ARBA00023315"/>
    </source>
</evidence>
<keyword evidence="3" id="KW-0645">Protease</keyword>
<dbReference type="Proteomes" id="UP001219355">
    <property type="component" value="Chromosome 3"/>
</dbReference>
<keyword evidence="7" id="KW-1185">Reference proteome</keyword>
<feature type="chain" id="PRO_5041780959" description="Peptide hydrolase" evidence="3">
    <location>
        <begin position="27"/>
        <end position="397"/>
    </location>
</feature>
<dbReference type="PANTHER" id="PTHR12283">
    <property type="entry name" value="GLUTAMINYL-PEPTIDE CYCLOTRANSFERASE"/>
    <property type="match status" value="1"/>
</dbReference>
<keyword evidence="3" id="KW-0378">Hydrolase</keyword>
<proteinExistence type="inferred from homology"/>
<dbReference type="Pfam" id="PF04389">
    <property type="entry name" value="Peptidase_M28"/>
    <property type="match status" value="1"/>
</dbReference>
<keyword evidence="3" id="KW-0862">Zinc</keyword>
<keyword evidence="3" id="KW-0479">Metal-binding</keyword>
<evidence type="ECO:0000259" key="5">
    <source>
        <dbReference type="Pfam" id="PF04389"/>
    </source>
</evidence>
<feature type="region of interest" description="Disordered" evidence="4">
    <location>
        <begin position="280"/>
        <end position="299"/>
    </location>
</feature>
<keyword evidence="2 6" id="KW-0012">Acyltransferase</keyword>
<dbReference type="GO" id="GO:0006508">
    <property type="term" value="P:proteolysis"/>
    <property type="evidence" value="ECO:0007669"/>
    <property type="project" value="UniProtKB-KW"/>
</dbReference>
<dbReference type="PANTHER" id="PTHR12283:SF6">
    <property type="entry name" value="GLUTAMINYL-PEPTIDE CYCLOTRANSFERASE-RELATED"/>
    <property type="match status" value="1"/>
</dbReference>
<protein>
    <recommendedName>
        <fullName evidence="3">Peptide hydrolase</fullName>
        <ecNumber evidence="3">3.4.-.-</ecNumber>
    </recommendedName>
</protein>
<dbReference type="InterPro" id="IPR040234">
    <property type="entry name" value="QC/QCL"/>
</dbReference>
<keyword evidence="3" id="KW-0732">Signal</keyword>
<dbReference type="GO" id="GO:0016603">
    <property type="term" value="F:glutaminyl-peptide cyclotransferase activity"/>
    <property type="evidence" value="ECO:0007669"/>
    <property type="project" value="InterPro"/>
</dbReference>
<feature type="domain" description="Peptidase M28" evidence="5">
    <location>
        <begin position="119"/>
        <end position="368"/>
    </location>
</feature>
<dbReference type="SUPFAM" id="SSF53187">
    <property type="entry name" value="Zn-dependent exopeptidases"/>
    <property type="match status" value="1"/>
</dbReference>
<keyword evidence="1 6" id="KW-0808">Transferase</keyword>
<dbReference type="CDD" id="cd03880">
    <property type="entry name" value="M28_QC_like"/>
    <property type="match status" value="1"/>
</dbReference>
<feature type="signal peptide" evidence="3">
    <location>
        <begin position="1"/>
        <end position="26"/>
    </location>
</feature>
<dbReference type="GO" id="GO:0008233">
    <property type="term" value="F:peptidase activity"/>
    <property type="evidence" value="ECO:0007669"/>
    <property type="project" value="UniProtKB-KW"/>
</dbReference>
<dbReference type="EMBL" id="CP120629">
    <property type="protein sequence ID" value="WEW59254.1"/>
    <property type="molecule type" value="Genomic_DNA"/>
</dbReference>
<name>A0AAF0DJ59_9EURO</name>